<keyword evidence="1" id="KW-1185">Reference proteome</keyword>
<dbReference type="WBParaSite" id="jg25043">
    <property type="protein sequence ID" value="jg25043"/>
    <property type="gene ID" value="jg25043"/>
</dbReference>
<organism evidence="1 2">
    <name type="scientific">Ditylenchus dipsaci</name>
    <dbReference type="NCBI Taxonomy" id="166011"/>
    <lineage>
        <taxon>Eukaryota</taxon>
        <taxon>Metazoa</taxon>
        <taxon>Ecdysozoa</taxon>
        <taxon>Nematoda</taxon>
        <taxon>Chromadorea</taxon>
        <taxon>Rhabditida</taxon>
        <taxon>Tylenchina</taxon>
        <taxon>Tylenchomorpha</taxon>
        <taxon>Sphaerularioidea</taxon>
        <taxon>Anguinidae</taxon>
        <taxon>Anguininae</taxon>
        <taxon>Ditylenchus</taxon>
    </lineage>
</organism>
<dbReference type="AlphaFoldDB" id="A0A915DYJ2"/>
<evidence type="ECO:0000313" key="2">
    <source>
        <dbReference type="WBParaSite" id="jg25043"/>
    </source>
</evidence>
<accession>A0A915DYJ2</accession>
<reference evidence="2" key="1">
    <citation type="submission" date="2022-11" db="UniProtKB">
        <authorList>
            <consortium name="WormBaseParasite"/>
        </authorList>
    </citation>
    <scope>IDENTIFICATION</scope>
</reference>
<sequence length="121" mass="13586">MAMDAIDLGLLALYLIIKQRRKQKKQMRRYYIRPHMHQSLLSSMGWKCSTAIIAPKTQRICAPFAVFSPRRFDRLLQMGTNPSAGGLVHQGTQTIAIQVSHGHVENLLSEMLGISIIISPS</sequence>
<proteinExistence type="predicted"/>
<dbReference type="Proteomes" id="UP000887574">
    <property type="component" value="Unplaced"/>
</dbReference>
<evidence type="ECO:0000313" key="1">
    <source>
        <dbReference type="Proteomes" id="UP000887574"/>
    </source>
</evidence>
<name>A0A915DYJ2_9BILA</name>
<protein>
    <submittedName>
        <fullName evidence="2">Uncharacterized protein</fullName>
    </submittedName>
</protein>